<feature type="domain" description="Major facilitator superfamily (MFS) profile" evidence="8">
    <location>
        <begin position="27"/>
        <end position="428"/>
    </location>
</feature>
<evidence type="ECO:0000256" key="1">
    <source>
        <dbReference type="ARBA" id="ARBA00004651"/>
    </source>
</evidence>
<feature type="transmembrane region" description="Helical" evidence="7">
    <location>
        <begin position="404"/>
        <end position="421"/>
    </location>
</feature>
<feature type="transmembrane region" description="Helical" evidence="7">
    <location>
        <begin position="302"/>
        <end position="321"/>
    </location>
</feature>
<dbReference type="PROSITE" id="PS50850">
    <property type="entry name" value="MFS"/>
    <property type="match status" value="1"/>
</dbReference>
<feature type="transmembrane region" description="Helical" evidence="7">
    <location>
        <begin position="183"/>
        <end position="201"/>
    </location>
</feature>
<feature type="transmembrane region" description="Helical" evidence="7">
    <location>
        <begin position="21"/>
        <end position="40"/>
    </location>
</feature>
<dbReference type="PANTHER" id="PTHR42718:SF46">
    <property type="entry name" value="BLR6921 PROTEIN"/>
    <property type="match status" value="1"/>
</dbReference>
<gene>
    <name evidence="9" type="ORF">RM445_23030</name>
</gene>
<feature type="transmembrane region" description="Helical" evidence="7">
    <location>
        <begin position="160"/>
        <end position="177"/>
    </location>
</feature>
<evidence type="ECO:0000256" key="6">
    <source>
        <dbReference type="ARBA" id="ARBA00023136"/>
    </source>
</evidence>
<dbReference type="PANTHER" id="PTHR42718">
    <property type="entry name" value="MAJOR FACILITATOR SUPERFAMILY MULTIDRUG TRANSPORTER MFSC"/>
    <property type="match status" value="1"/>
</dbReference>
<reference evidence="10" key="1">
    <citation type="submission" date="2023-07" db="EMBL/GenBank/DDBJ databases">
        <title>30 novel species of actinomycetes from the DSMZ collection.</title>
        <authorList>
            <person name="Nouioui I."/>
        </authorList>
    </citation>
    <scope>NUCLEOTIDE SEQUENCE [LARGE SCALE GENOMIC DNA]</scope>
    <source>
        <strain evidence="10">DSM 45834</strain>
    </source>
</reference>
<keyword evidence="4 7" id="KW-0812">Transmembrane</keyword>
<feature type="transmembrane region" description="Helical" evidence="7">
    <location>
        <begin position="52"/>
        <end position="77"/>
    </location>
</feature>
<dbReference type="SUPFAM" id="SSF103473">
    <property type="entry name" value="MFS general substrate transporter"/>
    <property type="match status" value="1"/>
</dbReference>
<comment type="subcellular location">
    <subcellularLocation>
        <location evidence="1">Cell membrane</location>
        <topology evidence="1">Multi-pass membrane protein</topology>
    </subcellularLocation>
</comment>
<dbReference type="InterPro" id="IPR020846">
    <property type="entry name" value="MFS_dom"/>
</dbReference>
<evidence type="ECO:0000256" key="5">
    <source>
        <dbReference type="ARBA" id="ARBA00022989"/>
    </source>
</evidence>
<feature type="transmembrane region" description="Helical" evidence="7">
    <location>
        <begin position="118"/>
        <end position="139"/>
    </location>
</feature>
<keyword evidence="6 7" id="KW-0472">Membrane</keyword>
<dbReference type="InterPro" id="IPR011701">
    <property type="entry name" value="MFS"/>
</dbReference>
<keyword evidence="10" id="KW-1185">Reference proteome</keyword>
<dbReference type="Proteomes" id="UP001183202">
    <property type="component" value="Unassembled WGS sequence"/>
</dbReference>
<feature type="transmembrane region" description="Helical" evidence="7">
    <location>
        <begin position="236"/>
        <end position="257"/>
    </location>
</feature>
<dbReference type="InterPro" id="IPR036259">
    <property type="entry name" value="MFS_trans_sf"/>
</dbReference>
<accession>A0ABU2NF92</accession>
<dbReference type="CDD" id="cd06174">
    <property type="entry name" value="MFS"/>
    <property type="match status" value="1"/>
</dbReference>
<evidence type="ECO:0000313" key="10">
    <source>
        <dbReference type="Proteomes" id="UP001183202"/>
    </source>
</evidence>
<evidence type="ECO:0000259" key="8">
    <source>
        <dbReference type="PROSITE" id="PS50850"/>
    </source>
</evidence>
<name>A0ABU2NF92_9PSEU</name>
<protein>
    <submittedName>
        <fullName evidence="9">MFS transporter</fullName>
    </submittedName>
</protein>
<sequence length="452" mass="47136">MSPTPSQPASERSAPRPALGGRTAWLVLTVGQFAAVIAVLQRSSLGVATTDALARFGITAATLAAFSMVQLLVYAALQVPVGVLIDRYGSRLLIVLGSLIMAGAQTIFAFAAALPAAFAARVVLGIGDALVFISVMRLVPAWFPPQRSAALTNATGPVNQLGFVLSAVGFASVLAAVGWTPSFLAAAAVSVASAVLALLLLRDSPLGRPPRVPLRQALAAAGHGVREAWAEPGTRLGFWLGFMALFTGMTFGVMWGYPFLTVGQGLSPGTAGVLMLGLAVAGLVYGVTLGTVMAHHPYYRSLIAIGVVIVVAAIWAVVLLWPGRAPVWLLVVLVLAVPAPTIGAVMTFDIARTSNPPRRLGSAIGVVNGGAFLGTLTAVMAIGLVLQVTTPAGSTDYSLDSFKWAFSVQYVLWAIGIVQTLRYRRRTIRALIARDPEAYAALRRGVHLSPPT</sequence>
<proteinExistence type="predicted"/>
<evidence type="ECO:0000256" key="4">
    <source>
        <dbReference type="ARBA" id="ARBA00022692"/>
    </source>
</evidence>
<feature type="transmembrane region" description="Helical" evidence="7">
    <location>
        <begin position="269"/>
        <end position="290"/>
    </location>
</feature>
<feature type="transmembrane region" description="Helical" evidence="7">
    <location>
        <begin position="360"/>
        <end position="384"/>
    </location>
</feature>
<evidence type="ECO:0000313" key="9">
    <source>
        <dbReference type="EMBL" id="MDT0352405.1"/>
    </source>
</evidence>
<feature type="transmembrane region" description="Helical" evidence="7">
    <location>
        <begin position="89"/>
        <end position="112"/>
    </location>
</feature>
<dbReference type="Pfam" id="PF07690">
    <property type="entry name" value="MFS_1"/>
    <property type="match status" value="1"/>
</dbReference>
<keyword evidence="5 7" id="KW-1133">Transmembrane helix</keyword>
<dbReference type="EMBL" id="JAVREJ010000018">
    <property type="protein sequence ID" value="MDT0352405.1"/>
    <property type="molecule type" value="Genomic_DNA"/>
</dbReference>
<comment type="caution">
    <text evidence="9">The sequence shown here is derived from an EMBL/GenBank/DDBJ whole genome shotgun (WGS) entry which is preliminary data.</text>
</comment>
<organism evidence="9 10">
    <name type="scientific">Pseudonocardia charpentierae</name>
    <dbReference type="NCBI Taxonomy" id="3075545"/>
    <lineage>
        <taxon>Bacteria</taxon>
        <taxon>Bacillati</taxon>
        <taxon>Actinomycetota</taxon>
        <taxon>Actinomycetes</taxon>
        <taxon>Pseudonocardiales</taxon>
        <taxon>Pseudonocardiaceae</taxon>
        <taxon>Pseudonocardia</taxon>
    </lineage>
</organism>
<evidence type="ECO:0000256" key="2">
    <source>
        <dbReference type="ARBA" id="ARBA00022448"/>
    </source>
</evidence>
<evidence type="ECO:0000256" key="3">
    <source>
        <dbReference type="ARBA" id="ARBA00022475"/>
    </source>
</evidence>
<keyword evidence="2" id="KW-0813">Transport</keyword>
<evidence type="ECO:0000256" key="7">
    <source>
        <dbReference type="SAM" id="Phobius"/>
    </source>
</evidence>
<feature type="transmembrane region" description="Helical" evidence="7">
    <location>
        <begin position="327"/>
        <end position="348"/>
    </location>
</feature>
<dbReference type="Gene3D" id="1.20.1250.20">
    <property type="entry name" value="MFS general substrate transporter like domains"/>
    <property type="match status" value="1"/>
</dbReference>
<keyword evidence="3" id="KW-1003">Cell membrane</keyword>
<dbReference type="RefSeq" id="WP_311558911.1">
    <property type="nucleotide sequence ID" value="NZ_JAVREJ010000018.1"/>
</dbReference>